<dbReference type="Proteomes" id="UP001054811">
    <property type="component" value="Chromosome"/>
</dbReference>
<proteinExistence type="predicted"/>
<organism evidence="2 3">
    <name type="scientific">Microbacterium elymi</name>
    <dbReference type="NCBI Taxonomy" id="2909587"/>
    <lineage>
        <taxon>Bacteria</taxon>
        <taxon>Bacillati</taxon>
        <taxon>Actinomycetota</taxon>
        <taxon>Actinomycetes</taxon>
        <taxon>Micrococcales</taxon>
        <taxon>Microbacteriaceae</taxon>
        <taxon>Microbacterium</taxon>
    </lineage>
</organism>
<feature type="transmembrane region" description="Helical" evidence="1">
    <location>
        <begin position="57"/>
        <end position="79"/>
    </location>
</feature>
<sequence length="135" mass="13819">MFSFAFYAYISSASFIVEREFSHPPAVFALVFATNAVAMLCATLVFRVVVRHRPASWAAGVGLAVCTISGLGLTVGAAVGAGQGVLWAASTLFAAGAGFVLPGAHSWGQATLVASGVASALTGSAQFFGECWARR</sequence>
<keyword evidence="1" id="KW-0472">Membrane</keyword>
<dbReference type="SUPFAM" id="SSF103473">
    <property type="entry name" value="MFS general substrate transporter"/>
    <property type="match status" value="1"/>
</dbReference>
<protein>
    <submittedName>
        <fullName evidence="2">Uncharacterized protein</fullName>
    </submittedName>
</protein>
<keyword evidence="1" id="KW-0812">Transmembrane</keyword>
<dbReference type="InterPro" id="IPR036259">
    <property type="entry name" value="MFS_trans_sf"/>
</dbReference>
<gene>
    <name evidence="2" type="ORF">L2X98_30480</name>
</gene>
<keyword evidence="3" id="KW-1185">Reference proteome</keyword>
<keyword evidence="1" id="KW-1133">Transmembrane helix</keyword>
<evidence type="ECO:0000256" key="1">
    <source>
        <dbReference type="SAM" id="Phobius"/>
    </source>
</evidence>
<accession>A0ABY5NI60</accession>
<dbReference type="EMBL" id="CP091139">
    <property type="protein sequence ID" value="UUT34781.1"/>
    <property type="molecule type" value="Genomic_DNA"/>
</dbReference>
<reference evidence="2" key="1">
    <citation type="submission" date="2022-01" db="EMBL/GenBank/DDBJ databases">
        <title>Microbacterium eymi and Microbacterium rhizovicinus sp. nov., isolated from the rhizospheric soil of Elymus tsukushiensis, a plant native to the Dokdo Islands, Republic of Korea.</title>
        <authorList>
            <person name="Hwang Y.J."/>
        </authorList>
    </citation>
    <scope>NUCLEOTIDE SEQUENCE</scope>
    <source>
        <strain evidence="2">KUDC0405</strain>
    </source>
</reference>
<feature type="transmembrane region" description="Helical" evidence="1">
    <location>
        <begin position="27"/>
        <end position="50"/>
    </location>
</feature>
<feature type="transmembrane region" description="Helical" evidence="1">
    <location>
        <begin position="85"/>
        <end position="104"/>
    </location>
</feature>
<evidence type="ECO:0000313" key="2">
    <source>
        <dbReference type="EMBL" id="UUT34781.1"/>
    </source>
</evidence>
<dbReference type="Gene3D" id="1.20.1720.10">
    <property type="entry name" value="Multidrug resistance protein D"/>
    <property type="match status" value="1"/>
</dbReference>
<dbReference type="RefSeq" id="WP_259611307.1">
    <property type="nucleotide sequence ID" value="NZ_CP091139.2"/>
</dbReference>
<evidence type="ECO:0000313" key="3">
    <source>
        <dbReference type="Proteomes" id="UP001054811"/>
    </source>
</evidence>
<name>A0ABY5NI60_9MICO</name>